<accession>A0ABW6B8N7</accession>
<comment type="caution">
    <text evidence="1">The sequence shown here is derived from an EMBL/GenBank/DDBJ whole genome shotgun (WGS) entry which is preliminary data.</text>
</comment>
<keyword evidence="2" id="KW-1185">Reference proteome</keyword>
<dbReference type="Proteomes" id="UP001597560">
    <property type="component" value="Unassembled WGS sequence"/>
</dbReference>
<gene>
    <name evidence="1" type="ORF">ACFS6J_28385</name>
</gene>
<organism evidence="1 2">
    <name type="scientific">Olivibacter jilunii</name>
    <dbReference type="NCBI Taxonomy" id="985016"/>
    <lineage>
        <taxon>Bacteria</taxon>
        <taxon>Pseudomonadati</taxon>
        <taxon>Bacteroidota</taxon>
        <taxon>Sphingobacteriia</taxon>
        <taxon>Sphingobacteriales</taxon>
        <taxon>Sphingobacteriaceae</taxon>
        <taxon>Olivibacter</taxon>
    </lineage>
</organism>
<evidence type="ECO:0008006" key="3">
    <source>
        <dbReference type="Google" id="ProtNLM"/>
    </source>
</evidence>
<dbReference type="EMBL" id="JBHUPA010000039">
    <property type="protein sequence ID" value="MFD2965752.1"/>
    <property type="molecule type" value="Genomic_DNA"/>
</dbReference>
<proteinExistence type="predicted"/>
<sequence>MILKPFLLTFTFSLAIFSLFAQDSLYHFKLEAQAGVTSKNHVPFWLRSNQFGSGPLDGASGSFIVGGTKHYESNYQKGGKFFDWGAGFEGRVNGGNRGQFILLEAYAKIRLAMFELKAGRTKDVMGLNGDTTLSSGNFAVSGNALGIPKVAISIPKYYTLPIFDGLFAVKGNIAHGWVGRMPFRKEQFADPNHPYIQDGVPTYFHQASLYGRIGKSEWRTKVFLGINHEAYWGNEKAIYGNYFGLSPIETFYHVLIGKTYRFGGGTGYTKIGNQLGSVDLGFQYDFDKVSLLVYRQNIYDVGALSRLANIRDGLNGITLTNRLYQDDIHKGFQWKKILVEFLYTKNQAGEEWSKPTKSGDEDYYNNSYYVSTLWSTSMNSVMLFLALLYEQRRKKIADAIGDS</sequence>
<reference evidence="2" key="1">
    <citation type="journal article" date="2019" name="Int. J. Syst. Evol. Microbiol.">
        <title>The Global Catalogue of Microorganisms (GCM) 10K type strain sequencing project: providing services to taxonomists for standard genome sequencing and annotation.</title>
        <authorList>
            <consortium name="The Broad Institute Genomics Platform"/>
            <consortium name="The Broad Institute Genome Sequencing Center for Infectious Disease"/>
            <person name="Wu L."/>
            <person name="Ma J."/>
        </authorList>
    </citation>
    <scope>NUCLEOTIDE SEQUENCE [LARGE SCALE GENOMIC DNA]</scope>
    <source>
        <strain evidence="2">KCTC 23098</strain>
    </source>
</reference>
<evidence type="ECO:0000313" key="2">
    <source>
        <dbReference type="Proteomes" id="UP001597560"/>
    </source>
</evidence>
<dbReference type="RefSeq" id="WP_377613649.1">
    <property type="nucleotide sequence ID" value="NZ_JBHUPA010000039.1"/>
</dbReference>
<evidence type="ECO:0000313" key="1">
    <source>
        <dbReference type="EMBL" id="MFD2965752.1"/>
    </source>
</evidence>
<feature type="non-terminal residue" evidence="1">
    <location>
        <position position="403"/>
    </location>
</feature>
<name>A0ABW6B8N7_9SPHI</name>
<protein>
    <recommendedName>
        <fullName evidence="3">Capsule assembly protein Wzi</fullName>
    </recommendedName>
</protein>